<evidence type="ECO:0000313" key="2">
    <source>
        <dbReference type="Proteomes" id="UP000295257"/>
    </source>
</evidence>
<dbReference type="EMBL" id="PUFN01000017">
    <property type="protein sequence ID" value="TDG72276.1"/>
    <property type="molecule type" value="Genomic_DNA"/>
</dbReference>
<accession>A0A4V3A341</accession>
<comment type="caution">
    <text evidence="1">The sequence shown here is derived from an EMBL/GenBank/DDBJ whole genome shotgun (WGS) entry which is preliminary data.</text>
</comment>
<dbReference type="AlphaFoldDB" id="A0A4V3A341"/>
<protein>
    <submittedName>
        <fullName evidence="1">Uncharacterized protein</fullName>
    </submittedName>
</protein>
<evidence type="ECO:0000313" key="1">
    <source>
        <dbReference type="EMBL" id="TDG72276.1"/>
    </source>
</evidence>
<gene>
    <name evidence="1" type="ORF">C5L30_001087</name>
</gene>
<name>A0A4V3A341_9LACO</name>
<keyword evidence="2" id="KW-1185">Reference proteome</keyword>
<reference evidence="1 2" key="1">
    <citation type="journal article" date="2019" name="Appl. Microbiol. Biotechnol.">
        <title>Uncovering carbohydrate metabolism through a genotype-phenotype association study of 56 lactic acid bacteria genomes.</title>
        <authorList>
            <person name="Buron-Moles G."/>
            <person name="Chailyan A."/>
            <person name="Dolejs I."/>
            <person name="Forster J."/>
            <person name="Miks M.H."/>
        </authorList>
    </citation>
    <scope>NUCLEOTIDE SEQUENCE [LARGE SCALE GENOMIC DNA]</scope>
    <source>
        <strain evidence="1 2">ATCC 29644</strain>
    </source>
</reference>
<dbReference type="Proteomes" id="UP000295257">
    <property type="component" value="Unassembled WGS sequence"/>
</dbReference>
<organism evidence="1 2">
    <name type="scientific">Companilactobacillus farciminis</name>
    <dbReference type="NCBI Taxonomy" id="1612"/>
    <lineage>
        <taxon>Bacteria</taxon>
        <taxon>Bacillati</taxon>
        <taxon>Bacillota</taxon>
        <taxon>Bacilli</taxon>
        <taxon>Lactobacillales</taxon>
        <taxon>Lactobacillaceae</taxon>
        <taxon>Companilactobacillus</taxon>
    </lineage>
</organism>
<sequence length="37" mass="4734">MKFIEKLRMQATFAQILNEKEINEVQRNYYYRPYQNY</sequence>
<proteinExistence type="predicted"/>